<feature type="coiled-coil region" evidence="1">
    <location>
        <begin position="243"/>
        <end position="371"/>
    </location>
</feature>
<dbReference type="Proteomes" id="UP001546774">
    <property type="component" value="Unassembled WGS sequence"/>
</dbReference>
<dbReference type="InterPro" id="IPR003115">
    <property type="entry name" value="ParB_N"/>
</dbReference>
<evidence type="ECO:0000259" key="2">
    <source>
        <dbReference type="SMART" id="SM00470"/>
    </source>
</evidence>
<comment type="caution">
    <text evidence="3">The sequence shown here is derived from an EMBL/GenBank/DDBJ whole genome shotgun (WGS) entry which is preliminary data.</text>
</comment>
<dbReference type="Gene3D" id="3.90.1530.30">
    <property type="match status" value="1"/>
</dbReference>
<dbReference type="Pfam" id="PF02195">
    <property type="entry name" value="ParB_N"/>
    <property type="match status" value="1"/>
</dbReference>
<evidence type="ECO:0000313" key="4">
    <source>
        <dbReference type="Proteomes" id="UP001546774"/>
    </source>
</evidence>
<name>A0ABV1H4U4_9FIRM</name>
<dbReference type="SUPFAM" id="SSF109709">
    <property type="entry name" value="KorB DNA-binding domain-like"/>
    <property type="match status" value="1"/>
</dbReference>
<dbReference type="SUPFAM" id="SSF110849">
    <property type="entry name" value="ParB/Sulfiredoxin"/>
    <property type="match status" value="1"/>
</dbReference>
<keyword evidence="1" id="KW-0175">Coiled coil</keyword>
<dbReference type="InterPro" id="IPR036086">
    <property type="entry name" value="ParB/Sulfiredoxin_sf"/>
</dbReference>
<gene>
    <name evidence="3" type="ORF">WMO37_06780</name>
</gene>
<proteinExistence type="predicted"/>
<accession>A0ABV1H4U4</accession>
<dbReference type="Gene3D" id="1.10.10.2830">
    <property type="match status" value="1"/>
</dbReference>
<dbReference type="PANTHER" id="PTHR33375">
    <property type="entry name" value="CHROMOSOME-PARTITIONING PROTEIN PARB-RELATED"/>
    <property type="match status" value="1"/>
</dbReference>
<dbReference type="PANTHER" id="PTHR33375:SF1">
    <property type="entry name" value="CHROMOSOME-PARTITIONING PROTEIN PARB-RELATED"/>
    <property type="match status" value="1"/>
</dbReference>
<dbReference type="InterPro" id="IPR050336">
    <property type="entry name" value="Chromosome_partition/occlusion"/>
</dbReference>
<evidence type="ECO:0000256" key="1">
    <source>
        <dbReference type="SAM" id="Coils"/>
    </source>
</evidence>
<evidence type="ECO:0000313" key="3">
    <source>
        <dbReference type="EMBL" id="MEQ2554727.1"/>
    </source>
</evidence>
<sequence length="400" mass="46041">MAKKSFSAGVTKTGVLDNAGGAKIKEIQAKAQYNFQYIAKEKIQSNPKNEKYTQDGIESLMESILINGLRHNLSVLYDADQDKYRLISGERRYRAICMMNDKDYNTLFPMGIPCKIEKANIDDIDEEIMLISANHDVRETSMEVKRWEVSRLKELYEAKKLTGEIKNINAEIAKQLNISERQARKYTTAEKLIPELSDLLNKNNIDLNQADKFGRLDEDAQYQILELVQKNGSIDNAEYQSIKKISEERAAEAKKYKTELEQAMQQIQEKDSTLKVLEEKITKLETAPSTGAKSREDLEEELRYITEAKNKAEKERAKLETNIEKIRQQQKEKEERKISITDNELKKITSLAKAEQALNLFENNFDTLKANKAVIKGDANLKVRVEILRNRFNDFIDSLD</sequence>
<protein>
    <submittedName>
        <fullName evidence="3">ParB N-terminal domain-containing protein</fullName>
    </submittedName>
</protein>
<dbReference type="EMBL" id="JBBMFS010000004">
    <property type="protein sequence ID" value="MEQ2554727.1"/>
    <property type="molecule type" value="Genomic_DNA"/>
</dbReference>
<dbReference type="SMART" id="SM00470">
    <property type="entry name" value="ParB"/>
    <property type="match status" value="1"/>
</dbReference>
<organism evidence="3 4">
    <name type="scientific">Lachnospira intestinalis</name>
    <dbReference type="NCBI Taxonomy" id="3133158"/>
    <lineage>
        <taxon>Bacteria</taxon>
        <taxon>Bacillati</taxon>
        <taxon>Bacillota</taxon>
        <taxon>Clostridia</taxon>
        <taxon>Lachnospirales</taxon>
        <taxon>Lachnospiraceae</taxon>
        <taxon>Lachnospira</taxon>
    </lineage>
</organism>
<keyword evidence="4" id="KW-1185">Reference proteome</keyword>
<feature type="domain" description="ParB-like N-terminal" evidence="2">
    <location>
        <begin position="36"/>
        <end position="134"/>
    </location>
</feature>
<reference evidence="3" key="1">
    <citation type="submission" date="2024-03" db="EMBL/GenBank/DDBJ databases">
        <title>Human intestinal bacterial collection.</title>
        <authorList>
            <person name="Pauvert C."/>
            <person name="Hitch T.C.A."/>
            <person name="Clavel T."/>
        </authorList>
    </citation>
    <scope>NUCLEOTIDE SEQUENCE [LARGE SCALE GENOMIC DNA]</scope>
    <source>
        <strain evidence="3">CLA-AA-H89B</strain>
    </source>
</reference>